<keyword evidence="3" id="KW-1185">Reference proteome</keyword>
<reference evidence="2 3" key="1">
    <citation type="submission" date="2015-06" db="EMBL/GenBank/DDBJ databases">
        <title>Expansion of signal transduction pathways in fungi by whole-genome duplication.</title>
        <authorList>
            <consortium name="DOE Joint Genome Institute"/>
            <person name="Corrochano L.M."/>
            <person name="Kuo A."/>
            <person name="Marcet-Houben M."/>
            <person name="Polaino S."/>
            <person name="Salamov A."/>
            <person name="Villalobos J.M."/>
            <person name="Alvarez M.I."/>
            <person name="Avalos J."/>
            <person name="Benito E.P."/>
            <person name="Benoit I."/>
            <person name="Burger G."/>
            <person name="Camino L.P."/>
            <person name="Canovas D."/>
            <person name="Cerda-Olmedo E."/>
            <person name="Cheng J.-F."/>
            <person name="Dominguez A."/>
            <person name="Elias M."/>
            <person name="Eslava A.P."/>
            <person name="Glaser F."/>
            <person name="Grimwood J."/>
            <person name="Gutierrez G."/>
            <person name="Heitman J."/>
            <person name="Henrissat B."/>
            <person name="Iturriaga E.A."/>
            <person name="Lang B.F."/>
            <person name="Lavin J.L."/>
            <person name="Lee S."/>
            <person name="Li W."/>
            <person name="Lindquist E."/>
            <person name="Lopez-Garcia S."/>
            <person name="Luque E.M."/>
            <person name="Marcos A.T."/>
            <person name="Martin J."/>
            <person name="Mccluskey K."/>
            <person name="Medina H.R."/>
            <person name="Miralles-Duran A."/>
            <person name="Miyazaki A."/>
            <person name="Munoz-Torres E."/>
            <person name="Oguiza J.A."/>
            <person name="Ohm R."/>
            <person name="Olmedo M."/>
            <person name="Orejas M."/>
            <person name="Ortiz-Castellanos L."/>
            <person name="Pisabarro A.G."/>
            <person name="Rodriguez-Romero J."/>
            <person name="Ruiz-Herrera J."/>
            <person name="Ruiz-Vazquez R."/>
            <person name="Sanz C."/>
            <person name="Schackwitz W."/>
            <person name="Schmutz J."/>
            <person name="Shahriari M."/>
            <person name="Shelest E."/>
            <person name="Silva-Franco F."/>
            <person name="Soanes D."/>
            <person name="Syed K."/>
            <person name="Tagua V.G."/>
            <person name="Talbot N.J."/>
            <person name="Thon M."/>
            <person name="De Vries R.P."/>
            <person name="Wiebenga A."/>
            <person name="Yadav J.S."/>
            <person name="Braun E.L."/>
            <person name="Baker S."/>
            <person name="Garre V."/>
            <person name="Horwitz B."/>
            <person name="Torres-Martinez S."/>
            <person name="Idnurm A."/>
            <person name="Herrera-Estrella A."/>
            <person name="Gabaldon T."/>
            <person name="Grigoriev I.V."/>
        </authorList>
    </citation>
    <scope>NUCLEOTIDE SEQUENCE [LARGE SCALE GENOMIC DNA]</scope>
    <source>
        <strain evidence="2 3">CBS 277.49</strain>
    </source>
</reference>
<protein>
    <submittedName>
        <fullName evidence="2">Uncharacterized protein</fullName>
    </submittedName>
</protein>
<dbReference type="AlphaFoldDB" id="A0A162RCM5"/>
<proteinExistence type="predicted"/>
<gene>
    <name evidence="2" type="ORF">MUCCIDRAFT_79263</name>
</gene>
<name>A0A162RCM5_MUCCL</name>
<evidence type="ECO:0000256" key="1">
    <source>
        <dbReference type="SAM" id="SignalP"/>
    </source>
</evidence>
<dbReference type="VEuPathDB" id="FungiDB:MUCCIDRAFT_79263"/>
<sequence>MLKISICTLVAMATCIFAIPIQQQQHFELLDHHSIPSTKKIPSSYIDTYKNINELESYYSKIVSQVVDTTVSEIIETAPETYLTIHELQFAGREYCRITLKEFMDVLEHELTHHIKDNLLASIRPLLESYNKNDVIEYNNYISQQLGLILNPKQFSQKIIQTVYHENQDNKNTSTVYKIWKLMTNPTWAQTVHHESNESMALEAWLQSWLMDIEYSLKDDFDAKIYSLSLTL</sequence>
<dbReference type="STRING" id="747725.A0A162RCM5"/>
<feature type="signal peptide" evidence="1">
    <location>
        <begin position="1"/>
        <end position="18"/>
    </location>
</feature>
<dbReference type="OrthoDB" id="2222796at2759"/>
<feature type="chain" id="PRO_5007838993" evidence="1">
    <location>
        <begin position="19"/>
        <end position="232"/>
    </location>
</feature>
<evidence type="ECO:0000313" key="2">
    <source>
        <dbReference type="EMBL" id="OAD04129.1"/>
    </source>
</evidence>
<dbReference type="Proteomes" id="UP000077051">
    <property type="component" value="Unassembled WGS sequence"/>
</dbReference>
<evidence type="ECO:0000313" key="3">
    <source>
        <dbReference type="Proteomes" id="UP000077051"/>
    </source>
</evidence>
<comment type="caution">
    <text evidence="2">The sequence shown here is derived from an EMBL/GenBank/DDBJ whole genome shotgun (WGS) entry which is preliminary data.</text>
</comment>
<keyword evidence="1" id="KW-0732">Signal</keyword>
<dbReference type="EMBL" id="AMYB01000003">
    <property type="protein sequence ID" value="OAD04129.1"/>
    <property type="molecule type" value="Genomic_DNA"/>
</dbReference>
<organism evidence="2 3">
    <name type="scientific">Mucor lusitanicus CBS 277.49</name>
    <dbReference type="NCBI Taxonomy" id="747725"/>
    <lineage>
        <taxon>Eukaryota</taxon>
        <taxon>Fungi</taxon>
        <taxon>Fungi incertae sedis</taxon>
        <taxon>Mucoromycota</taxon>
        <taxon>Mucoromycotina</taxon>
        <taxon>Mucoromycetes</taxon>
        <taxon>Mucorales</taxon>
        <taxon>Mucorineae</taxon>
        <taxon>Mucoraceae</taxon>
        <taxon>Mucor</taxon>
    </lineage>
</organism>
<accession>A0A162RCM5</accession>